<accession>A0A6S6QT78</accession>
<dbReference type="RefSeq" id="WP_225874040.1">
    <property type="nucleotide sequence ID" value="NZ_AP023361.1"/>
</dbReference>
<dbReference type="PANTHER" id="PTHR43228:SF1">
    <property type="entry name" value="TWO-COMPONENT RESPONSE REGULATOR ARR22"/>
    <property type="match status" value="1"/>
</dbReference>
<dbReference type="Gene3D" id="3.40.50.2300">
    <property type="match status" value="1"/>
</dbReference>
<proteinExistence type="predicted"/>
<dbReference type="Proteomes" id="UP000515317">
    <property type="component" value="Chromosome"/>
</dbReference>
<sequence length="165" mass="18347">MSTVSPYSQIAVLVVDDDAYLRKIVRSLLIGFGVQRVYEAGDGAQGLEVMNQFRPDVLLVDWEMPMLNGAEMIRLVRDPANSPHATTPIILMTAHTERHRIQQAMQLGINEMLVKPFSAKNLLQRLDLVVNHPRPFMQIGNYFGPMPRPARGAANLGLATEIAEA</sequence>
<dbReference type="CDD" id="cd00156">
    <property type="entry name" value="REC"/>
    <property type="match status" value="1"/>
</dbReference>
<dbReference type="SMART" id="SM00448">
    <property type="entry name" value="REC"/>
    <property type="match status" value="1"/>
</dbReference>
<evidence type="ECO:0000313" key="4">
    <source>
        <dbReference type="Proteomes" id="UP000515317"/>
    </source>
</evidence>
<name>A0A6S6QT78_9HYPH</name>
<keyword evidence="1" id="KW-0597">Phosphoprotein</keyword>
<evidence type="ECO:0000256" key="1">
    <source>
        <dbReference type="PROSITE-ProRule" id="PRU00169"/>
    </source>
</evidence>
<feature type="domain" description="Response regulatory" evidence="2">
    <location>
        <begin position="11"/>
        <end position="130"/>
    </location>
</feature>
<protein>
    <submittedName>
        <fullName evidence="3">Response regulator</fullName>
    </submittedName>
</protein>
<dbReference type="InterPro" id="IPR001789">
    <property type="entry name" value="Sig_transdc_resp-reg_receiver"/>
</dbReference>
<dbReference type="Pfam" id="PF00072">
    <property type="entry name" value="Response_reg"/>
    <property type="match status" value="1"/>
</dbReference>
<keyword evidence="4" id="KW-1185">Reference proteome</keyword>
<dbReference type="InterPro" id="IPR052048">
    <property type="entry name" value="ST_Response_Regulator"/>
</dbReference>
<dbReference type="AlphaFoldDB" id="A0A6S6QT78"/>
<dbReference type="KEGG" id="tso:IZ6_15400"/>
<dbReference type="PANTHER" id="PTHR43228">
    <property type="entry name" value="TWO-COMPONENT RESPONSE REGULATOR"/>
    <property type="match status" value="1"/>
</dbReference>
<dbReference type="PROSITE" id="PS50110">
    <property type="entry name" value="RESPONSE_REGULATORY"/>
    <property type="match status" value="1"/>
</dbReference>
<dbReference type="EMBL" id="AP023361">
    <property type="protein sequence ID" value="BCJ90805.1"/>
    <property type="molecule type" value="Genomic_DNA"/>
</dbReference>
<dbReference type="SUPFAM" id="SSF52172">
    <property type="entry name" value="CheY-like"/>
    <property type="match status" value="1"/>
</dbReference>
<reference evidence="3 4" key="1">
    <citation type="submission" date="2020-08" db="EMBL/GenBank/DDBJ databases">
        <title>Genome sequence of Rhizobiales bacterium strain IZ6.</title>
        <authorList>
            <person name="Nakai R."/>
            <person name="Naganuma T."/>
        </authorList>
    </citation>
    <scope>NUCLEOTIDE SEQUENCE [LARGE SCALE GENOMIC DNA]</scope>
    <source>
        <strain evidence="3 4">IZ6</strain>
    </source>
</reference>
<gene>
    <name evidence="3" type="ORF">IZ6_15400</name>
</gene>
<dbReference type="InterPro" id="IPR011006">
    <property type="entry name" value="CheY-like_superfamily"/>
</dbReference>
<organism evidence="3 4">
    <name type="scientific">Terrihabitans soli</name>
    <dbReference type="NCBI Taxonomy" id="708113"/>
    <lineage>
        <taxon>Bacteria</taxon>
        <taxon>Pseudomonadati</taxon>
        <taxon>Pseudomonadota</taxon>
        <taxon>Alphaproteobacteria</taxon>
        <taxon>Hyphomicrobiales</taxon>
        <taxon>Terrihabitans</taxon>
    </lineage>
</organism>
<evidence type="ECO:0000313" key="3">
    <source>
        <dbReference type="EMBL" id="BCJ90805.1"/>
    </source>
</evidence>
<dbReference type="GO" id="GO:0000160">
    <property type="term" value="P:phosphorelay signal transduction system"/>
    <property type="evidence" value="ECO:0007669"/>
    <property type="project" value="InterPro"/>
</dbReference>
<feature type="modified residue" description="4-aspartylphosphate" evidence="1">
    <location>
        <position position="61"/>
    </location>
</feature>
<evidence type="ECO:0000259" key="2">
    <source>
        <dbReference type="PROSITE" id="PS50110"/>
    </source>
</evidence>